<evidence type="ECO:0000313" key="1">
    <source>
        <dbReference type="EMBL" id="KAJ6701425.1"/>
    </source>
</evidence>
<proteinExistence type="predicted"/>
<dbReference type="GO" id="GO:0006572">
    <property type="term" value="P:L-tyrosine catabolic process"/>
    <property type="evidence" value="ECO:0007669"/>
    <property type="project" value="TreeGrafter"/>
</dbReference>
<gene>
    <name evidence="1" type="ORF">OIU74_012734</name>
</gene>
<keyword evidence="2" id="KW-1185">Reference proteome</keyword>
<dbReference type="PANTHER" id="PTHR45744">
    <property type="entry name" value="TYROSINE AMINOTRANSFERASE"/>
    <property type="match status" value="1"/>
</dbReference>
<dbReference type="InterPro" id="IPR015421">
    <property type="entry name" value="PyrdxlP-dep_Trfase_major"/>
</dbReference>
<organism evidence="1 2">
    <name type="scientific">Salix koriyanagi</name>
    <dbReference type="NCBI Taxonomy" id="2511006"/>
    <lineage>
        <taxon>Eukaryota</taxon>
        <taxon>Viridiplantae</taxon>
        <taxon>Streptophyta</taxon>
        <taxon>Embryophyta</taxon>
        <taxon>Tracheophyta</taxon>
        <taxon>Spermatophyta</taxon>
        <taxon>Magnoliopsida</taxon>
        <taxon>eudicotyledons</taxon>
        <taxon>Gunneridae</taxon>
        <taxon>Pentapetalae</taxon>
        <taxon>rosids</taxon>
        <taxon>fabids</taxon>
        <taxon>Malpighiales</taxon>
        <taxon>Salicaceae</taxon>
        <taxon>Saliceae</taxon>
        <taxon>Salix</taxon>
    </lineage>
</organism>
<protein>
    <submittedName>
        <fullName evidence="1">TYROSINE AMINOTRANSFERASE</fullName>
    </submittedName>
</protein>
<reference evidence="1" key="1">
    <citation type="submission" date="2022-11" db="EMBL/GenBank/DDBJ databases">
        <authorList>
            <person name="Hyden B.L."/>
            <person name="Feng K."/>
            <person name="Yates T."/>
            <person name="Jawdy S."/>
            <person name="Smart L.B."/>
            <person name="Muchero W."/>
        </authorList>
    </citation>
    <scope>NUCLEOTIDE SEQUENCE</scope>
    <source>
        <tissue evidence="1">Shoot tip</tissue>
    </source>
</reference>
<keyword evidence="1" id="KW-0808">Transferase</keyword>
<dbReference type="GO" id="GO:0004838">
    <property type="term" value="F:L-tyrosine-2-oxoglutarate transaminase activity"/>
    <property type="evidence" value="ECO:0007669"/>
    <property type="project" value="TreeGrafter"/>
</dbReference>
<dbReference type="AlphaFoldDB" id="A0A9Q0Q7B8"/>
<dbReference type="InterPro" id="IPR015424">
    <property type="entry name" value="PyrdxlP-dep_Trfase"/>
</dbReference>
<reference evidence="1" key="2">
    <citation type="journal article" date="2023" name="Int. J. Mol. Sci.">
        <title>De Novo Assembly and Annotation of 11 Diverse Shrub Willow (Salix) Genomes Reveals Novel Gene Organization in Sex-Linked Regions.</title>
        <authorList>
            <person name="Hyden B."/>
            <person name="Feng K."/>
            <person name="Yates T.B."/>
            <person name="Jawdy S."/>
            <person name="Cereghino C."/>
            <person name="Smart L.B."/>
            <person name="Muchero W."/>
        </authorList>
    </citation>
    <scope>NUCLEOTIDE SEQUENCE</scope>
    <source>
        <tissue evidence="1">Shoot tip</tissue>
    </source>
</reference>
<dbReference type="SUPFAM" id="SSF53383">
    <property type="entry name" value="PLP-dependent transferases"/>
    <property type="match status" value="1"/>
</dbReference>
<accession>A0A9Q0Q7B8</accession>
<dbReference type="Gene3D" id="3.40.640.10">
    <property type="entry name" value="Type I PLP-dependent aspartate aminotransferase-like (Major domain)"/>
    <property type="match status" value="1"/>
</dbReference>
<comment type="caution">
    <text evidence="1">The sequence shown here is derived from an EMBL/GenBank/DDBJ whole genome shotgun (WGS) entry which is preliminary data.</text>
</comment>
<dbReference type="Proteomes" id="UP001151752">
    <property type="component" value="Chromosome 1"/>
</dbReference>
<name>A0A9Q0Q7B8_9ROSI</name>
<evidence type="ECO:0000313" key="2">
    <source>
        <dbReference type="Proteomes" id="UP001151752"/>
    </source>
</evidence>
<keyword evidence="1" id="KW-0032">Aminotransferase</keyword>
<dbReference type="PANTHER" id="PTHR45744:SF2">
    <property type="entry name" value="TYROSINE AMINOTRANSFERASE"/>
    <property type="match status" value="1"/>
</dbReference>
<sequence length="106" mass="11696">MFSNTRNIFGAKGSKEIPISGEGCQGANILLPRPGFPIYELCAAFRNLEVWHFDLLPNKCFEADLDAIAALADQNSKKAPPSMNVDIDIPQFRMLSYNVAIHLSSL</sequence>
<dbReference type="EMBL" id="JAPFFM010000016">
    <property type="protein sequence ID" value="KAJ6701425.1"/>
    <property type="molecule type" value="Genomic_DNA"/>
</dbReference>